<protein>
    <submittedName>
        <fullName evidence="1">Uncharacterized protein</fullName>
    </submittedName>
</protein>
<dbReference type="AlphaFoldDB" id="A0A0W8FX50"/>
<reference evidence="1" key="1">
    <citation type="journal article" date="2015" name="Proc. Natl. Acad. Sci. U.S.A.">
        <title>Networks of energetic and metabolic interactions define dynamics in microbial communities.</title>
        <authorList>
            <person name="Embree M."/>
            <person name="Liu J.K."/>
            <person name="Al-Bassam M.M."/>
            <person name="Zengler K."/>
        </authorList>
    </citation>
    <scope>NUCLEOTIDE SEQUENCE</scope>
</reference>
<gene>
    <name evidence="1" type="ORF">ASZ90_004721</name>
</gene>
<dbReference type="EMBL" id="LNQE01000679">
    <property type="protein sequence ID" value="KUG25456.1"/>
    <property type="molecule type" value="Genomic_DNA"/>
</dbReference>
<evidence type="ECO:0000313" key="1">
    <source>
        <dbReference type="EMBL" id="KUG25456.1"/>
    </source>
</evidence>
<organism evidence="1">
    <name type="scientific">hydrocarbon metagenome</name>
    <dbReference type="NCBI Taxonomy" id="938273"/>
    <lineage>
        <taxon>unclassified sequences</taxon>
        <taxon>metagenomes</taxon>
        <taxon>ecological metagenomes</taxon>
    </lineage>
</organism>
<name>A0A0W8FX50_9ZZZZ</name>
<proteinExistence type="predicted"/>
<comment type="caution">
    <text evidence="1">The sequence shown here is derived from an EMBL/GenBank/DDBJ whole genome shotgun (WGS) entry which is preliminary data.</text>
</comment>
<sequence length="75" mass="8580">MIYTRFGNNARIISGNIEKNEVDIIVTYPSKVKLYKTFIHELKADEGIQEIHAAIIQANTEKQEYLEGGPKDEKN</sequence>
<accession>A0A0W8FX50</accession>